<sequence>MMARIADDEDFFRLKEFIEDHRNWALEVAKGDTKVWTMAVENCNFKMVKIHSLFEDVTPDVLFDVLHDPDYRKVWDSHMLDSFEIGVFNVNNDIGYYAMSCPPPLKPRDFILQRSWLDTGEEQMLISRSVYHKDFPPKKGYVRATSHITGFIIRPHPRNPHGCSLGYLAHCDPQGKLPSWLVNKVTHTLGPRMITDLKKAAQGYPAWKAQQSDMRKPWRFPDQITAQRVSVFDSCFQIQVLPAQSTQLQSNGSSTSKTIEVLQKPKGSTRKRDKLAFKAIESKSKSYSTL</sequence>
<dbReference type="PANTHER" id="PTHR19308:SF14">
    <property type="entry name" value="START DOMAIN-CONTAINING PROTEIN"/>
    <property type="match status" value="1"/>
</dbReference>
<evidence type="ECO:0000256" key="5">
    <source>
        <dbReference type="ARBA" id="ARBA00022490"/>
    </source>
</evidence>
<evidence type="ECO:0000256" key="1">
    <source>
        <dbReference type="ARBA" id="ARBA00004230"/>
    </source>
</evidence>
<dbReference type="InterPro" id="IPR051213">
    <property type="entry name" value="START_lipid_transfer"/>
</dbReference>
<dbReference type="FunFam" id="3.30.530.20:FF:000008">
    <property type="entry name" value="START domain containing 10"/>
    <property type="match status" value="1"/>
</dbReference>
<evidence type="ECO:0000256" key="13">
    <source>
        <dbReference type="ARBA" id="ARBA00023273"/>
    </source>
</evidence>
<dbReference type="GO" id="GO:0031514">
    <property type="term" value="C:motile cilium"/>
    <property type="evidence" value="ECO:0007669"/>
    <property type="project" value="UniProtKB-SubCell"/>
</dbReference>
<feature type="domain" description="START" evidence="17">
    <location>
        <begin position="1"/>
        <end position="206"/>
    </location>
</feature>
<comment type="subcellular location">
    <subcellularLocation>
        <location evidence="1">Cell projection</location>
        <location evidence="1">Cilium</location>
        <location evidence="1">Flagellum</location>
    </subcellularLocation>
    <subcellularLocation>
        <location evidence="3">Cytoplasm</location>
    </subcellularLocation>
    <subcellularLocation>
        <location evidence="2">Membrane</location>
    </subcellularLocation>
</comment>
<evidence type="ECO:0000256" key="2">
    <source>
        <dbReference type="ARBA" id="ARBA00004370"/>
    </source>
</evidence>
<dbReference type="VEuPathDB" id="VectorBase:CSON012614"/>
<name>A0A336M5U2_CULSO</name>
<dbReference type="GO" id="GO:0016020">
    <property type="term" value="C:membrane"/>
    <property type="evidence" value="ECO:0007669"/>
    <property type="project" value="UniProtKB-SubCell"/>
</dbReference>
<keyword evidence="6" id="KW-0597">Phosphoprotein</keyword>
<dbReference type="Gene3D" id="3.30.530.20">
    <property type="match status" value="1"/>
</dbReference>
<evidence type="ECO:0000256" key="7">
    <source>
        <dbReference type="ARBA" id="ARBA00022846"/>
    </source>
</evidence>
<dbReference type="InterPro" id="IPR002913">
    <property type="entry name" value="START_lipid-bd_dom"/>
</dbReference>
<dbReference type="PROSITE" id="PS50848">
    <property type="entry name" value="START"/>
    <property type="match status" value="1"/>
</dbReference>
<dbReference type="PANTHER" id="PTHR19308">
    <property type="entry name" value="PHOSPHATIDYLCHOLINE TRANSFER PROTEIN"/>
    <property type="match status" value="1"/>
</dbReference>
<dbReference type="OMA" id="HRIKCRI"/>
<evidence type="ECO:0000256" key="15">
    <source>
        <dbReference type="ARBA" id="ARBA00076937"/>
    </source>
</evidence>
<reference evidence="18" key="1">
    <citation type="submission" date="2018-07" db="EMBL/GenBank/DDBJ databases">
        <authorList>
            <person name="Quirk P.G."/>
            <person name="Krulwich T.A."/>
        </authorList>
    </citation>
    <scope>NUCLEOTIDE SEQUENCE</scope>
</reference>
<dbReference type="InterPro" id="IPR041951">
    <property type="entry name" value="STARD10_START"/>
</dbReference>
<protein>
    <recommendedName>
        <fullName evidence="14">START domain-containing protein 10</fullName>
    </recommendedName>
    <alternativeName>
        <fullName evidence="15">PCTP-like protein</fullName>
    </alternativeName>
    <alternativeName>
        <fullName evidence="16">StAR-related lipid transfer protein 10</fullName>
    </alternativeName>
</protein>
<dbReference type="AlphaFoldDB" id="A0A336M5U2"/>
<dbReference type="GO" id="GO:0005829">
    <property type="term" value="C:cytosol"/>
    <property type="evidence" value="ECO:0007669"/>
    <property type="project" value="UniProtKB-ARBA"/>
</dbReference>
<keyword evidence="9" id="KW-0445">Lipid transport</keyword>
<dbReference type="SMART" id="SM00234">
    <property type="entry name" value="START"/>
    <property type="match status" value="1"/>
</dbReference>
<evidence type="ECO:0000256" key="8">
    <source>
        <dbReference type="ARBA" id="ARBA00022990"/>
    </source>
</evidence>
<keyword evidence="7" id="KW-0282">Flagellum</keyword>
<keyword evidence="5" id="KW-0963">Cytoplasm</keyword>
<dbReference type="GO" id="GO:0006869">
    <property type="term" value="P:lipid transport"/>
    <property type="evidence" value="ECO:0007669"/>
    <property type="project" value="UniProtKB-KW"/>
</dbReference>
<keyword evidence="8" id="KW-0007">Acetylation</keyword>
<gene>
    <name evidence="18" type="primary">CSON012614</name>
</gene>
<evidence type="ECO:0000256" key="9">
    <source>
        <dbReference type="ARBA" id="ARBA00023055"/>
    </source>
</evidence>
<proteinExistence type="predicted"/>
<evidence type="ECO:0000313" key="18">
    <source>
        <dbReference type="EMBL" id="SSX25652.1"/>
    </source>
</evidence>
<dbReference type="InterPro" id="IPR023393">
    <property type="entry name" value="START-like_dom_sf"/>
</dbReference>
<evidence type="ECO:0000256" key="16">
    <source>
        <dbReference type="ARBA" id="ARBA00080073"/>
    </source>
</evidence>
<evidence type="ECO:0000256" key="14">
    <source>
        <dbReference type="ARBA" id="ARBA00070345"/>
    </source>
</evidence>
<dbReference type="Pfam" id="PF01852">
    <property type="entry name" value="START"/>
    <property type="match status" value="1"/>
</dbReference>
<dbReference type="EMBL" id="UFQT01000603">
    <property type="protein sequence ID" value="SSX25652.1"/>
    <property type="molecule type" value="Genomic_DNA"/>
</dbReference>
<evidence type="ECO:0000256" key="10">
    <source>
        <dbReference type="ARBA" id="ARBA00023069"/>
    </source>
</evidence>
<organism evidence="18">
    <name type="scientific">Culicoides sonorensis</name>
    <name type="common">Biting midge</name>
    <dbReference type="NCBI Taxonomy" id="179676"/>
    <lineage>
        <taxon>Eukaryota</taxon>
        <taxon>Metazoa</taxon>
        <taxon>Ecdysozoa</taxon>
        <taxon>Arthropoda</taxon>
        <taxon>Hexapoda</taxon>
        <taxon>Insecta</taxon>
        <taxon>Pterygota</taxon>
        <taxon>Neoptera</taxon>
        <taxon>Endopterygota</taxon>
        <taxon>Diptera</taxon>
        <taxon>Nematocera</taxon>
        <taxon>Chironomoidea</taxon>
        <taxon>Ceratopogonidae</taxon>
        <taxon>Ceratopogoninae</taxon>
        <taxon>Culicoides</taxon>
        <taxon>Monoculicoides</taxon>
    </lineage>
</organism>
<accession>A0A336M5U2</accession>
<evidence type="ECO:0000259" key="17">
    <source>
        <dbReference type="PROSITE" id="PS50848"/>
    </source>
</evidence>
<keyword evidence="4" id="KW-0813">Transport</keyword>
<keyword evidence="11" id="KW-0446">Lipid-binding</keyword>
<keyword evidence="13" id="KW-0966">Cell projection</keyword>
<dbReference type="SUPFAM" id="SSF55961">
    <property type="entry name" value="Bet v1-like"/>
    <property type="match status" value="1"/>
</dbReference>
<keyword evidence="10" id="KW-0969">Cilium</keyword>
<evidence type="ECO:0000256" key="6">
    <source>
        <dbReference type="ARBA" id="ARBA00022553"/>
    </source>
</evidence>
<dbReference type="CDD" id="cd08871">
    <property type="entry name" value="START_STARD10-like"/>
    <property type="match status" value="1"/>
</dbReference>
<evidence type="ECO:0000256" key="12">
    <source>
        <dbReference type="ARBA" id="ARBA00023136"/>
    </source>
</evidence>
<evidence type="ECO:0000256" key="4">
    <source>
        <dbReference type="ARBA" id="ARBA00022448"/>
    </source>
</evidence>
<evidence type="ECO:0000256" key="11">
    <source>
        <dbReference type="ARBA" id="ARBA00023121"/>
    </source>
</evidence>
<evidence type="ECO:0000256" key="3">
    <source>
        <dbReference type="ARBA" id="ARBA00004496"/>
    </source>
</evidence>
<keyword evidence="12" id="KW-0472">Membrane</keyword>
<dbReference type="GO" id="GO:0008289">
    <property type="term" value="F:lipid binding"/>
    <property type="evidence" value="ECO:0007669"/>
    <property type="project" value="UniProtKB-KW"/>
</dbReference>